<keyword evidence="2" id="KW-0805">Transcription regulation</keyword>
<dbReference type="InterPro" id="IPR005119">
    <property type="entry name" value="LysR_subst-bd"/>
</dbReference>
<dbReference type="Pfam" id="PF00126">
    <property type="entry name" value="HTH_1"/>
    <property type="match status" value="1"/>
</dbReference>
<dbReference type="SUPFAM" id="SSF46785">
    <property type="entry name" value="Winged helix' DNA-binding domain"/>
    <property type="match status" value="1"/>
</dbReference>
<dbReference type="PANTHER" id="PTHR30537:SF26">
    <property type="entry name" value="GLYCINE CLEAVAGE SYSTEM TRANSCRIPTIONAL ACTIVATOR"/>
    <property type="match status" value="1"/>
</dbReference>
<dbReference type="NCBIfam" id="NF008352">
    <property type="entry name" value="PRK11139.1"/>
    <property type="match status" value="1"/>
</dbReference>
<gene>
    <name evidence="6" type="primary">gcvA</name>
    <name evidence="6" type="ORF">HHL15_13815</name>
</gene>
<evidence type="ECO:0000313" key="7">
    <source>
        <dbReference type="Proteomes" id="UP000580043"/>
    </source>
</evidence>
<dbReference type="Pfam" id="PF03466">
    <property type="entry name" value="LysR_substrate"/>
    <property type="match status" value="1"/>
</dbReference>
<reference evidence="6 7" key="1">
    <citation type="submission" date="2020-04" db="EMBL/GenBank/DDBJ databases">
        <title>Zoogloea sp. G-4-1-14 isolated from soil.</title>
        <authorList>
            <person name="Dahal R.H."/>
        </authorList>
    </citation>
    <scope>NUCLEOTIDE SEQUENCE [LARGE SCALE GENOMIC DNA]</scope>
    <source>
        <strain evidence="6 7">G-4-1-14</strain>
    </source>
</reference>
<dbReference type="AlphaFoldDB" id="A0A848G3M8"/>
<dbReference type="EMBL" id="JABBGA010000010">
    <property type="protein sequence ID" value="NML26828.1"/>
    <property type="molecule type" value="Genomic_DNA"/>
</dbReference>
<keyword evidence="3" id="KW-0238">DNA-binding</keyword>
<dbReference type="FunFam" id="3.40.190.10:FF:000017">
    <property type="entry name" value="Glycine cleavage system transcriptional activator"/>
    <property type="match status" value="1"/>
</dbReference>
<dbReference type="InterPro" id="IPR000847">
    <property type="entry name" value="LysR_HTH_N"/>
</dbReference>
<protein>
    <submittedName>
        <fullName evidence="6">Transcriptional regulator GcvA</fullName>
    </submittedName>
</protein>
<dbReference type="GO" id="GO:0043565">
    <property type="term" value="F:sequence-specific DNA binding"/>
    <property type="evidence" value="ECO:0007669"/>
    <property type="project" value="TreeGrafter"/>
</dbReference>
<evidence type="ECO:0000256" key="4">
    <source>
        <dbReference type="ARBA" id="ARBA00023163"/>
    </source>
</evidence>
<dbReference type="InterPro" id="IPR036388">
    <property type="entry name" value="WH-like_DNA-bd_sf"/>
</dbReference>
<dbReference type="CDD" id="cd08432">
    <property type="entry name" value="PBP2_GcdR_TrpI_HvrB_AmpR_like"/>
    <property type="match status" value="1"/>
</dbReference>
<dbReference type="RefSeq" id="WP_169146370.1">
    <property type="nucleotide sequence ID" value="NZ_JABBGA010000010.1"/>
</dbReference>
<accession>A0A848G3M8</accession>
<dbReference type="PRINTS" id="PR00039">
    <property type="entry name" value="HTHLYSR"/>
</dbReference>
<evidence type="ECO:0000313" key="6">
    <source>
        <dbReference type="EMBL" id="NML26828.1"/>
    </source>
</evidence>
<name>A0A848G3M8_9RHOO</name>
<sequence length="322" mass="34648">MSYRLPPLPALRAFEAAARHLSFKKAADELFVTPAAVSQQIKALESYLGVPLFHRLPRALELSEQGQAMLPKLREGLDCLAAAVGVAQLRPAGPLTVHAPPSFALRWLVPRLSRFGALHPEVELRLADDVGNIDGLGRGPETLLTDPRDAGSAVAVRFGMVDYPGFCRDLLLAPEYVLVCSPGLLSRSAPLVTAADLGQHVLIHDESIPDEAVRPSWAEWFRLAGVAEVDASRGPRFSSAVLVLEAALGGQGMALALWPLVEADVSAGRLVMPFATVMPSRYVYSLVVPEALADRPLIRDFRAWLLAEAGAAEARPPLPSLR</sequence>
<dbReference type="FunFam" id="1.10.10.10:FF:000038">
    <property type="entry name" value="Glycine cleavage system transcriptional activator"/>
    <property type="match status" value="1"/>
</dbReference>
<evidence type="ECO:0000256" key="2">
    <source>
        <dbReference type="ARBA" id="ARBA00023015"/>
    </source>
</evidence>
<keyword evidence="7" id="KW-1185">Reference proteome</keyword>
<dbReference type="GO" id="GO:0006351">
    <property type="term" value="P:DNA-templated transcription"/>
    <property type="evidence" value="ECO:0007669"/>
    <property type="project" value="TreeGrafter"/>
</dbReference>
<evidence type="ECO:0000256" key="3">
    <source>
        <dbReference type="ARBA" id="ARBA00023125"/>
    </source>
</evidence>
<dbReference type="Gene3D" id="3.40.190.10">
    <property type="entry name" value="Periplasmic binding protein-like II"/>
    <property type="match status" value="2"/>
</dbReference>
<dbReference type="Proteomes" id="UP000580043">
    <property type="component" value="Unassembled WGS sequence"/>
</dbReference>
<evidence type="ECO:0000259" key="5">
    <source>
        <dbReference type="PROSITE" id="PS50931"/>
    </source>
</evidence>
<dbReference type="Gene3D" id="1.10.10.10">
    <property type="entry name" value="Winged helix-like DNA-binding domain superfamily/Winged helix DNA-binding domain"/>
    <property type="match status" value="1"/>
</dbReference>
<evidence type="ECO:0000256" key="1">
    <source>
        <dbReference type="ARBA" id="ARBA00009437"/>
    </source>
</evidence>
<dbReference type="GO" id="GO:0003700">
    <property type="term" value="F:DNA-binding transcription factor activity"/>
    <property type="evidence" value="ECO:0007669"/>
    <property type="project" value="InterPro"/>
</dbReference>
<dbReference type="SUPFAM" id="SSF53850">
    <property type="entry name" value="Periplasmic binding protein-like II"/>
    <property type="match status" value="1"/>
</dbReference>
<comment type="similarity">
    <text evidence="1">Belongs to the LysR transcriptional regulatory family.</text>
</comment>
<dbReference type="PANTHER" id="PTHR30537">
    <property type="entry name" value="HTH-TYPE TRANSCRIPTIONAL REGULATOR"/>
    <property type="match status" value="1"/>
</dbReference>
<dbReference type="InterPro" id="IPR058163">
    <property type="entry name" value="LysR-type_TF_proteobact-type"/>
</dbReference>
<dbReference type="InterPro" id="IPR036390">
    <property type="entry name" value="WH_DNA-bd_sf"/>
</dbReference>
<feature type="domain" description="HTH lysR-type" evidence="5">
    <location>
        <begin position="6"/>
        <end position="63"/>
    </location>
</feature>
<organism evidence="6 7">
    <name type="scientific">Zoogloea dura</name>
    <dbReference type="NCBI Taxonomy" id="2728840"/>
    <lineage>
        <taxon>Bacteria</taxon>
        <taxon>Pseudomonadati</taxon>
        <taxon>Pseudomonadota</taxon>
        <taxon>Betaproteobacteria</taxon>
        <taxon>Rhodocyclales</taxon>
        <taxon>Zoogloeaceae</taxon>
        <taxon>Zoogloea</taxon>
    </lineage>
</organism>
<dbReference type="PROSITE" id="PS50931">
    <property type="entry name" value="HTH_LYSR"/>
    <property type="match status" value="1"/>
</dbReference>
<keyword evidence="4" id="KW-0804">Transcription</keyword>
<proteinExistence type="inferred from homology"/>
<comment type="caution">
    <text evidence="6">The sequence shown here is derived from an EMBL/GenBank/DDBJ whole genome shotgun (WGS) entry which is preliminary data.</text>
</comment>